<gene>
    <name evidence="1" type="ORF">EIKCOROL_01333</name>
</gene>
<dbReference type="HOGENOM" id="CLU_3199228_0_0_4"/>
<dbReference type="Proteomes" id="UP000005837">
    <property type="component" value="Unassembled WGS sequence"/>
</dbReference>
<evidence type="ECO:0000313" key="2">
    <source>
        <dbReference type="Proteomes" id="UP000005837"/>
    </source>
</evidence>
<dbReference type="AlphaFoldDB" id="C0DVE4"/>
<sequence>MQSNVKLLAKQNGAAGYLKPATPFPFAGRTHDYFSGSLIYRSPAA</sequence>
<accession>C0DVE4</accession>
<proteinExistence type="predicted"/>
<evidence type="ECO:0000313" key="1">
    <source>
        <dbReference type="EMBL" id="EEG24048.1"/>
    </source>
</evidence>
<reference evidence="1 2" key="1">
    <citation type="submission" date="2009-01" db="EMBL/GenBank/DDBJ databases">
        <authorList>
            <person name="Fulton L."/>
            <person name="Clifton S."/>
            <person name="Chinwalla A.T."/>
            <person name="Mitreva M."/>
            <person name="Sodergren E."/>
            <person name="Weinstock G."/>
            <person name="Clifton S."/>
            <person name="Dooling D.J."/>
            <person name="Fulton B."/>
            <person name="Minx P."/>
            <person name="Pepin K.H."/>
            <person name="Johnson M."/>
            <person name="Bhonagiri V."/>
            <person name="Nash W.E."/>
            <person name="Mardis E.R."/>
            <person name="Wilson R.K."/>
        </authorList>
    </citation>
    <scope>NUCLEOTIDE SEQUENCE [LARGE SCALE GENOMIC DNA]</scope>
    <source>
        <strain evidence="1 2">ATCC 23834</strain>
    </source>
</reference>
<dbReference type="EMBL" id="ACEA01000021">
    <property type="protein sequence ID" value="EEG24048.1"/>
    <property type="molecule type" value="Genomic_DNA"/>
</dbReference>
<organism evidence="1 2">
    <name type="scientific">Eikenella corrodens ATCC 23834</name>
    <dbReference type="NCBI Taxonomy" id="546274"/>
    <lineage>
        <taxon>Bacteria</taxon>
        <taxon>Pseudomonadati</taxon>
        <taxon>Pseudomonadota</taxon>
        <taxon>Betaproteobacteria</taxon>
        <taxon>Neisseriales</taxon>
        <taxon>Neisseriaceae</taxon>
        <taxon>Eikenella</taxon>
    </lineage>
</organism>
<protein>
    <submittedName>
        <fullName evidence="1">Uncharacterized protein</fullName>
    </submittedName>
</protein>
<name>C0DVE4_EIKCO</name>
<comment type="caution">
    <text evidence="1">The sequence shown here is derived from an EMBL/GenBank/DDBJ whole genome shotgun (WGS) entry which is preliminary data.</text>
</comment>